<gene>
    <name evidence="1" type="ORF">OIU74_001373</name>
</gene>
<dbReference type="PANTHER" id="PTHR46922:SF3">
    <property type="entry name" value="HEAT SHOCK PROTEIN"/>
    <property type="match status" value="1"/>
</dbReference>
<evidence type="ECO:0000313" key="2">
    <source>
        <dbReference type="Proteomes" id="UP001151752"/>
    </source>
</evidence>
<sequence>MFEELLEISPVDIIEKGNSNISSRWADASKLMDKVFKVRLGRGFYGECLGVRADGNSHLSDEIGKALSVKSAAAGLRPIGAVVYMLRNNLKMCLRSIDSATDTSEVAKAYGGGGSPSSSSFIIRMDEYNQWLSVNAS</sequence>
<dbReference type="AlphaFoldDB" id="A0A9Q0X2P2"/>
<organism evidence="1 2">
    <name type="scientific">Salix koriyanagi</name>
    <dbReference type="NCBI Taxonomy" id="2511006"/>
    <lineage>
        <taxon>Eukaryota</taxon>
        <taxon>Viridiplantae</taxon>
        <taxon>Streptophyta</taxon>
        <taxon>Embryophyta</taxon>
        <taxon>Tracheophyta</taxon>
        <taxon>Spermatophyta</taxon>
        <taxon>Magnoliopsida</taxon>
        <taxon>eudicotyledons</taxon>
        <taxon>Gunneridae</taxon>
        <taxon>Pentapetalae</taxon>
        <taxon>rosids</taxon>
        <taxon>fabids</taxon>
        <taxon>Malpighiales</taxon>
        <taxon>Salicaceae</taxon>
        <taxon>Saliceae</taxon>
        <taxon>Salix</taxon>
    </lineage>
</organism>
<dbReference type="EMBL" id="JAPFFM010000001">
    <property type="protein sequence ID" value="KAJ6777378.1"/>
    <property type="molecule type" value="Genomic_DNA"/>
</dbReference>
<proteinExistence type="predicted"/>
<name>A0A9Q0X2P2_9ROSI</name>
<comment type="caution">
    <text evidence="1">The sequence shown here is derived from an EMBL/GenBank/DDBJ whole genome shotgun (WGS) entry which is preliminary data.</text>
</comment>
<keyword evidence="1" id="KW-0346">Stress response</keyword>
<evidence type="ECO:0000313" key="1">
    <source>
        <dbReference type="EMBL" id="KAJ6777378.1"/>
    </source>
</evidence>
<reference evidence="1" key="1">
    <citation type="submission" date="2022-11" db="EMBL/GenBank/DDBJ databases">
        <authorList>
            <person name="Hyden B.L."/>
            <person name="Feng K."/>
            <person name="Yates T."/>
            <person name="Jawdy S."/>
            <person name="Smart L.B."/>
            <person name="Muchero W."/>
        </authorList>
    </citation>
    <scope>NUCLEOTIDE SEQUENCE</scope>
    <source>
        <tissue evidence="1">Shoot tip</tissue>
    </source>
</reference>
<reference evidence="1" key="2">
    <citation type="journal article" date="2023" name="Int. J. Mol. Sci.">
        <title>De Novo Assembly and Annotation of 11 Diverse Shrub Willow (Salix) Genomes Reveals Novel Gene Organization in Sex-Linked Regions.</title>
        <authorList>
            <person name="Hyden B."/>
            <person name="Feng K."/>
            <person name="Yates T.B."/>
            <person name="Jawdy S."/>
            <person name="Cereghino C."/>
            <person name="Smart L.B."/>
            <person name="Muchero W."/>
        </authorList>
    </citation>
    <scope>NUCLEOTIDE SEQUENCE</scope>
    <source>
        <tissue evidence="1">Shoot tip</tissue>
    </source>
</reference>
<dbReference type="Proteomes" id="UP001151752">
    <property type="component" value="Chromosome 16"/>
</dbReference>
<dbReference type="Gene3D" id="3.10.310.30">
    <property type="match status" value="1"/>
</dbReference>
<accession>A0A9Q0X2P2</accession>
<protein>
    <submittedName>
        <fullName evidence="1">HEAT SHOCK PROTEIN</fullName>
    </submittedName>
</protein>
<keyword evidence="2" id="KW-1185">Reference proteome</keyword>
<dbReference type="PANTHER" id="PTHR46922">
    <property type="entry name" value="DHHA1 DOMAIN PROTEIN"/>
    <property type="match status" value="1"/>
</dbReference>